<gene>
    <name evidence="1" type="ORF">G3I58_29225</name>
</gene>
<comment type="caution">
    <text evidence="1">The sequence shown here is derived from an EMBL/GenBank/DDBJ whole genome shotgun (WGS) entry which is preliminary data.</text>
</comment>
<evidence type="ECO:0000313" key="2">
    <source>
        <dbReference type="Proteomes" id="UP000470951"/>
    </source>
</evidence>
<dbReference type="Proteomes" id="UP000470951">
    <property type="component" value="Unassembled WGS sequence"/>
</dbReference>
<dbReference type="AlphaFoldDB" id="A0A7K3RIX9"/>
<protein>
    <submittedName>
        <fullName evidence="1">Uncharacterized protein</fullName>
    </submittedName>
</protein>
<accession>A0A7K3RIX9</accession>
<name>A0A7K3RIX9_STRAQ</name>
<reference evidence="1 2" key="1">
    <citation type="submission" date="2020-01" db="EMBL/GenBank/DDBJ databases">
        <title>Insect and environment-associated Actinomycetes.</title>
        <authorList>
            <person name="Currrie C."/>
            <person name="Chevrette M."/>
            <person name="Carlson C."/>
            <person name="Stubbendieck R."/>
            <person name="Wendt-Pienkowski E."/>
        </authorList>
    </citation>
    <scope>NUCLEOTIDE SEQUENCE [LARGE SCALE GENOMIC DNA]</scope>
    <source>
        <strain evidence="1 2">SID7903</strain>
    </source>
</reference>
<proteinExistence type="predicted"/>
<sequence>MSGQGAGLEVPWSRRHRERLLCWYPTSEHLTGSWLICLTSRCLTSGHLMGTWLMPGT</sequence>
<evidence type="ECO:0000313" key="1">
    <source>
        <dbReference type="EMBL" id="NEC02022.1"/>
    </source>
</evidence>
<organism evidence="1 2">
    <name type="scientific">Streptomyces anulatus</name>
    <name type="common">Streptomyces chrysomallus</name>
    <dbReference type="NCBI Taxonomy" id="1892"/>
    <lineage>
        <taxon>Bacteria</taxon>
        <taxon>Bacillati</taxon>
        <taxon>Actinomycetota</taxon>
        <taxon>Actinomycetes</taxon>
        <taxon>Kitasatosporales</taxon>
        <taxon>Streptomycetaceae</taxon>
        <taxon>Streptomyces</taxon>
    </lineage>
</organism>
<dbReference type="RefSeq" id="WP_164216404.1">
    <property type="nucleotide sequence ID" value="NZ_JAAGLK010000097.1"/>
</dbReference>
<dbReference type="EMBL" id="JAAGMS010000316">
    <property type="protein sequence ID" value="NEC02022.1"/>
    <property type="molecule type" value="Genomic_DNA"/>
</dbReference>